<proteinExistence type="predicted"/>
<dbReference type="HOGENOM" id="CLU_049301_9_2_1"/>
<dbReference type="KEGG" id="nve:5514294"/>
<dbReference type="InterPro" id="IPR006015">
    <property type="entry name" value="Universal_stress_UspA"/>
</dbReference>
<protein>
    <recommendedName>
        <fullName evidence="1">UspA domain-containing protein</fullName>
    </recommendedName>
</protein>
<dbReference type="InterPro" id="IPR014729">
    <property type="entry name" value="Rossmann-like_a/b/a_fold"/>
</dbReference>
<dbReference type="PRINTS" id="PR01438">
    <property type="entry name" value="UNVRSLSTRESS"/>
</dbReference>
<dbReference type="SUPFAM" id="SSF52402">
    <property type="entry name" value="Adenine nucleotide alpha hydrolases-like"/>
    <property type="match status" value="1"/>
</dbReference>
<gene>
    <name evidence="2" type="ORF">NEMVEDRAFT_v1g205274</name>
</gene>
<dbReference type="InParanoid" id="A7S1B3"/>
<dbReference type="InterPro" id="IPR006016">
    <property type="entry name" value="UspA"/>
</dbReference>
<dbReference type="Pfam" id="PF00582">
    <property type="entry name" value="Usp"/>
    <property type="match status" value="1"/>
</dbReference>
<dbReference type="OrthoDB" id="843225at2759"/>
<name>A7S1B3_NEMVE</name>
<dbReference type="PhylomeDB" id="A7S1B3"/>
<dbReference type="AlphaFoldDB" id="A7S1B3"/>
<dbReference type="EMBL" id="DS469564">
    <property type="protein sequence ID" value="EDO42478.1"/>
    <property type="molecule type" value="Genomic_DNA"/>
</dbReference>
<dbReference type="CDD" id="cd23659">
    <property type="entry name" value="USP_At3g01520-like"/>
    <property type="match status" value="1"/>
</dbReference>
<dbReference type="Proteomes" id="UP000001593">
    <property type="component" value="Unassembled WGS sequence"/>
</dbReference>
<reference evidence="2 3" key="1">
    <citation type="journal article" date="2007" name="Science">
        <title>Sea anemone genome reveals ancestral eumetazoan gene repertoire and genomic organization.</title>
        <authorList>
            <person name="Putnam N.H."/>
            <person name="Srivastava M."/>
            <person name="Hellsten U."/>
            <person name="Dirks B."/>
            <person name="Chapman J."/>
            <person name="Salamov A."/>
            <person name="Terry A."/>
            <person name="Shapiro H."/>
            <person name="Lindquist E."/>
            <person name="Kapitonov V.V."/>
            <person name="Jurka J."/>
            <person name="Genikhovich G."/>
            <person name="Grigoriev I.V."/>
            <person name="Lucas S.M."/>
            <person name="Steele R.E."/>
            <person name="Finnerty J.R."/>
            <person name="Technau U."/>
            <person name="Martindale M.Q."/>
            <person name="Rokhsar D.S."/>
        </authorList>
    </citation>
    <scope>NUCLEOTIDE SEQUENCE [LARGE SCALE GENOMIC DNA]</scope>
    <source>
        <strain evidence="3">CH2 X CH6</strain>
    </source>
</reference>
<evidence type="ECO:0000313" key="2">
    <source>
        <dbReference type="EMBL" id="EDO42478.1"/>
    </source>
</evidence>
<sequence length="159" mass="17830">MATSPKERNVVLIPVDGSKNSIRAFDWYKDHYHQENDKVLIVSAYEIPPMQAAKHASVDFKNQLLEWQILRQKAEDKARSILKVFEQRCLPFKELISYRLLPGGGKAGEVIIGIAKQENVDEIIIGSRGLGKFRRTILGSVSDYVVHHASVPVIVVPPG</sequence>
<evidence type="ECO:0000313" key="3">
    <source>
        <dbReference type="Proteomes" id="UP000001593"/>
    </source>
</evidence>
<evidence type="ECO:0000259" key="1">
    <source>
        <dbReference type="Pfam" id="PF00582"/>
    </source>
</evidence>
<dbReference type="OMA" id="YCYREND"/>
<accession>A7S1B3</accession>
<keyword evidence="3" id="KW-1185">Reference proteome</keyword>
<organism evidence="2 3">
    <name type="scientific">Nematostella vectensis</name>
    <name type="common">Starlet sea anemone</name>
    <dbReference type="NCBI Taxonomy" id="45351"/>
    <lineage>
        <taxon>Eukaryota</taxon>
        <taxon>Metazoa</taxon>
        <taxon>Cnidaria</taxon>
        <taxon>Anthozoa</taxon>
        <taxon>Hexacorallia</taxon>
        <taxon>Actiniaria</taxon>
        <taxon>Edwardsiidae</taxon>
        <taxon>Nematostella</taxon>
    </lineage>
</organism>
<dbReference type="PANTHER" id="PTHR46989">
    <property type="entry name" value="USP DOMAIN-CONTAINING PROTEIN"/>
    <property type="match status" value="1"/>
</dbReference>
<dbReference type="PANTHER" id="PTHR46989:SF3">
    <property type="entry name" value="USPA DOMAIN-CONTAINING PROTEIN"/>
    <property type="match status" value="1"/>
</dbReference>
<feature type="domain" description="UspA" evidence="1">
    <location>
        <begin position="10"/>
        <end position="157"/>
    </location>
</feature>
<dbReference type="Gene3D" id="3.40.50.620">
    <property type="entry name" value="HUPs"/>
    <property type="match status" value="1"/>
</dbReference>